<evidence type="ECO:0008006" key="4">
    <source>
        <dbReference type="Google" id="ProtNLM"/>
    </source>
</evidence>
<keyword evidence="1" id="KW-1133">Transmembrane helix</keyword>
<keyword evidence="1" id="KW-0472">Membrane</keyword>
<feature type="transmembrane region" description="Helical" evidence="1">
    <location>
        <begin position="219"/>
        <end position="242"/>
    </location>
</feature>
<feature type="transmembrane region" description="Helical" evidence="1">
    <location>
        <begin position="107"/>
        <end position="132"/>
    </location>
</feature>
<name>A0ABW3J0K3_9FLAO</name>
<dbReference type="EMBL" id="JBHTIZ010000011">
    <property type="protein sequence ID" value="MFD0983578.1"/>
    <property type="molecule type" value="Genomic_DNA"/>
</dbReference>
<reference evidence="3" key="1">
    <citation type="journal article" date="2019" name="Int. J. Syst. Evol. Microbiol.">
        <title>The Global Catalogue of Microorganisms (GCM) 10K type strain sequencing project: providing services to taxonomists for standard genome sequencing and annotation.</title>
        <authorList>
            <consortium name="The Broad Institute Genomics Platform"/>
            <consortium name="The Broad Institute Genome Sequencing Center for Infectious Disease"/>
            <person name="Wu L."/>
            <person name="Ma J."/>
        </authorList>
    </citation>
    <scope>NUCLEOTIDE SEQUENCE [LARGE SCALE GENOMIC DNA]</scope>
    <source>
        <strain evidence="3">CECT 7649</strain>
    </source>
</reference>
<keyword evidence="3" id="KW-1185">Reference proteome</keyword>
<keyword evidence="1" id="KW-0812">Transmembrane</keyword>
<feature type="transmembrane region" description="Helical" evidence="1">
    <location>
        <begin position="84"/>
        <end position="101"/>
    </location>
</feature>
<evidence type="ECO:0000313" key="3">
    <source>
        <dbReference type="Proteomes" id="UP001597051"/>
    </source>
</evidence>
<feature type="transmembrane region" description="Helical" evidence="1">
    <location>
        <begin position="254"/>
        <end position="270"/>
    </location>
</feature>
<accession>A0ABW3J0K3</accession>
<organism evidence="2 3">
    <name type="scientific">Flavobacterium myungsuense</name>
    <dbReference type="NCBI Taxonomy" id="651823"/>
    <lineage>
        <taxon>Bacteria</taxon>
        <taxon>Pseudomonadati</taxon>
        <taxon>Bacteroidota</taxon>
        <taxon>Flavobacteriia</taxon>
        <taxon>Flavobacteriales</taxon>
        <taxon>Flavobacteriaceae</taxon>
        <taxon>Flavobacterium</taxon>
    </lineage>
</organism>
<evidence type="ECO:0000313" key="2">
    <source>
        <dbReference type="EMBL" id="MFD0983578.1"/>
    </source>
</evidence>
<sequence length="307" mass="36495">MSFAKFGTSFVIFINYPFIKLGFPFWFGFVLYGIVGFCGVLIYIKWIHIVLGTKLFVQGYNIIPVFYVLPNLHFWTSGIGKEPLVFFGLASVFYAFTIKVYKSFSFVIGALLILIIRPHVALMLLLSWSLVYFFNKKILIKNRLFFTTICSLLLVVLLYIVFQMTHIRYWDWQRITYFNEYSIQSFRYSGSYVPMLDYNWFYKMFSFYFRPLFYDANSILSLFSSLENVFVLSIHSIGLYFIVRFRNRIIFTEWLKWILVFTLVCGILYVERYANLGIFMRTKMMFQPFTIIALLFIIKKGFAIQST</sequence>
<comment type="caution">
    <text evidence="2">The sequence shown here is derived from an EMBL/GenBank/DDBJ whole genome shotgun (WGS) entry which is preliminary data.</text>
</comment>
<feature type="transmembrane region" description="Helical" evidence="1">
    <location>
        <begin position="21"/>
        <end position="43"/>
    </location>
</feature>
<feature type="transmembrane region" description="Helical" evidence="1">
    <location>
        <begin position="144"/>
        <end position="162"/>
    </location>
</feature>
<feature type="transmembrane region" description="Helical" evidence="1">
    <location>
        <begin position="276"/>
        <end position="298"/>
    </location>
</feature>
<dbReference type="RefSeq" id="WP_379754031.1">
    <property type="nucleotide sequence ID" value="NZ_JBHSYB010000012.1"/>
</dbReference>
<gene>
    <name evidence="2" type="ORF">ACFQ0S_03715</name>
</gene>
<evidence type="ECO:0000256" key="1">
    <source>
        <dbReference type="SAM" id="Phobius"/>
    </source>
</evidence>
<feature type="transmembrane region" description="Helical" evidence="1">
    <location>
        <begin position="55"/>
        <end position="72"/>
    </location>
</feature>
<protein>
    <recommendedName>
        <fullName evidence="4">Glycosyltransferase RgtA/B/C/D-like domain-containing protein</fullName>
    </recommendedName>
</protein>
<dbReference type="Proteomes" id="UP001597051">
    <property type="component" value="Unassembled WGS sequence"/>
</dbReference>
<proteinExistence type="predicted"/>